<comment type="caution">
    <text evidence="1">The sequence shown here is derived from an EMBL/GenBank/DDBJ whole genome shotgun (WGS) entry which is preliminary data.</text>
</comment>
<sequence>MRKNTFKVLLREVRGRLKLISGRDISLVEKFSEMLVEISGFLKQVKAQVLLVGFETGLDEMYFFKFEKPEFYALQVYHVALFGLLQGRPVGVPELLRAYYLDELRFIERFFKQYAFLYEYYRSGFTEMDELLFVRGVEVGFPLMQELPVLDAEFGTAGDYFFTKFMAYEDLREYILGELAALDGEVKANVVVAGKARFEWAGEVINLVELGYGIWLSGQLGGKAGLGEIFSWLEESFGVDIGIPANRFREIKRRKRLSRTRFMDFCKDRLLEYMDEDDAYRPESGSRKNDLN</sequence>
<proteinExistence type="predicted"/>
<organism evidence="1 2">
    <name type="scientific">Pedobacter kyungheensis</name>
    <dbReference type="NCBI Taxonomy" id="1069985"/>
    <lineage>
        <taxon>Bacteria</taxon>
        <taxon>Pseudomonadati</taxon>
        <taxon>Bacteroidota</taxon>
        <taxon>Sphingobacteriia</taxon>
        <taxon>Sphingobacteriales</taxon>
        <taxon>Sphingobacteriaceae</taxon>
        <taxon>Pedobacter</taxon>
    </lineage>
</organism>
<gene>
    <name evidence="1" type="ORF">OC25_17455</name>
</gene>
<dbReference type="EMBL" id="JSYN01000021">
    <property type="protein sequence ID" value="KIA92227.1"/>
    <property type="molecule type" value="Genomic_DNA"/>
</dbReference>
<protein>
    <recommendedName>
        <fullName evidence="3">RteC protein</fullName>
    </recommendedName>
</protein>
<dbReference type="AlphaFoldDB" id="A0A0C1FGX1"/>
<evidence type="ECO:0000313" key="1">
    <source>
        <dbReference type="EMBL" id="KIA92227.1"/>
    </source>
</evidence>
<dbReference type="InterPro" id="IPR018534">
    <property type="entry name" value="Tet_reg_excision_RteC"/>
</dbReference>
<name>A0A0C1FGX1_9SPHI</name>
<evidence type="ECO:0000313" key="2">
    <source>
        <dbReference type="Proteomes" id="UP000031246"/>
    </source>
</evidence>
<evidence type="ECO:0008006" key="3">
    <source>
        <dbReference type="Google" id="ProtNLM"/>
    </source>
</evidence>
<dbReference type="Pfam" id="PF09357">
    <property type="entry name" value="RteC"/>
    <property type="match status" value="1"/>
</dbReference>
<keyword evidence="2" id="KW-1185">Reference proteome</keyword>
<dbReference type="Proteomes" id="UP000031246">
    <property type="component" value="Unassembled WGS sequence"/>
</dbReference>
<dbReference type="RefSeq" id="WP_039478708.1">
    <property type="nucleotide sequence ID" value="NZ_JSYN01000021.1"/>
</dbReference>
<accession>A0A0C1FGX1</accession>
<reference evidence="1 2" key="1">
    <citation type="submission" date="2014-10" db="EMBL/GenBank/DDBJ databases">
        <title>Pedobacter Kyungheensis.</title>
        <authorList>
            <person name="Anderson B.M."/>
            <person name="Newman J.D."/>
        </authorList>
    </citation>
    <scope>NUCLEOTIDE SEQUENCE [LARGE SCALE GENOMIC DNA]</scope>
    <source>
        <strain evidence="1 2">KACC 16221</strain>
    </source>
</reference>
<dbReference type="OrthoDB" id="790983at2"/>